<reference evidence="2 3" key="1">
    <citation type="submission" date="2024-01" db="EMBL/GenBank/DDBJ databases">
        <title>A draft genome for a cacao thread blight-causing isolate of Paramarasmius palmivorus.</title>
        <authorList>
            <person name="Baruah I.K."/>
            <person name="Bukari Y."/>
            <person name="Amoako-Attah I."/>
            <person name="Meinhardt L.W."/>
            <person name="Bailey B.A."/>
            <person name="Cohen S.P."/>
        </authorList>
    </citation>
    <scope>NUCLEOTIDE SEQUENCE [LARGE SCALE GENOMIC DNA]</scope>
    <source>
        <strain evidence="2 3">GH-12</strain>
    </source>
</reference>
<gene>
    <name evidence="2" type="ORF">VNI00_013605</name>
</gene>
<name>A0AAW0BW83_9AGAR</name>
<evidence type="ECO:0000313" key="2">
    <source>
        <dbReference type="EMBL" id="KAK7031189.1"/>
    </source>
</evidence>
<comment type="caution">
    <text evidence="2">The sequence shown here is derived from an EMBL/GenBank/DDBJ whole genome shotgun (WGS) entry which is preliminary data.</text>
</comment>
<organism evidence="2 3">
    <name type="scientific">Paramarasmius palmivorus</name>
    <dbReference type="NCBI Taxonomy" id="297713"/>
    <lineage>
        <taxon>Eukaryota</taxon>
        <taxon>Fungi</taxon>
        <taxon>Dikarya</taxon>
        <taxon>Basidiomycota</taxon>
        <taxon>Agaricomycotina</taxon>
        <taxon>Agaricomycetes</taxon>
        <taxon>Agaricomycetidae</taxon>
        <taxon>Agaricales</taxon>
        <taxon>Marasmiineae</taxon>
        <taxon>Marasmiaceae</taxon>
        <taxon>Paramarasmius</taxon>
    </lineage>
</organism>
<sequence length="190" mass="19994">MTQQPPDSPLNLDSPSQYNGQSSIDGEYLVGTLGPGIDVGDSGDCLTHLDGDEFIGASEDILYGEPLPSTSSPPLPQEWQPSTLNPHYLTPGTGHCGSVFLGFTPPRSGGSEAATPSAISTSDHANSPSESSADYAATRRVPKPFVASPSVVVASTNRRTNKSGKLYWCTEFPPCNASLTSRHNLRSTLS</sequence>
<dbReference type="AlphaFoldDB" id="A0AAW0BW83"/>
<evidence type="ECO:0000256" key="1">
    <source>
        <dbReference type="SAM" id="MobiDB-lite"/>
    </source>
</evidence>
<feature type="compositionally biased region" description="Polar residues" evidence="1">
    <location>
        <begin position="117"/>
        <end position="132"/>
    </location>
</feature>
<feature type="region of interest" description="Disordered" evidence="1">
    <location>
        <begin position="1"/>
        <end position="27"/>
    </location>
</feature>
<evidence type="ECO:0000313" key="3">
    <source>
        <dbReference type="Proteomes" id="UP001383192"/>
    </source>
</evidence>
<proteinExistence type="predicted"/>
<feature type="region of interest" description="Disordered" evidence="1">
    <location>
        <begin position="106"/>
        <end position="136"/>
    </location>
</feature>
<keyword evidence="3" id="KW-1185">Reference proteome</keyword>
<accession>A0AAW0BW83</accession>
<protein>
    <submittedName>
        <fullName evidence="2">Uncharacterized protein</fullName>
    </submittedName>
</protein>
<dbReference type="Proteomes" id="UP001383192">
    <property type="component" value="Unassembled WGS sequence"/>
</dbReference>
<dbReference type="EMBL" id="JAYKXP010000070">
    <property type="protein sequence ID" value="KAK7031189.1"/>
    <property type="molecule type" value="Genomic_DNA"/>
</dbReference>